<dbReference type="Proteomes" id="UP000232196">
    <property type="component" value="Unassembled WGS sequence"/>
</dbReference>
<gene>
    <name evidence="1" type="ORF">CH357_01280</name>
</gene>
<evidence type="ECO:0000313" key="1">
    <source>
        <dbReference type="EMBL" id="PJZ27214.1"/>
    </source>
</evidence>
<protein>
    <submittedName>
        <fullName evidence="1">SAP domain protein</fullName>
    </submittedName>
</protein>
<name>A0A2M9XHU3_9LEPT</name>
<dbReference type="Pfam" id="PF18953">
    <property type="entry name" value="SAP_new25"/>
    <property type="match status" value="1"/>
</dbReference>
<dbReference type="AlphaFoldDB" id="A0A2M9XHU3"/>
<proteinExistence type="predicted"/>
<dbReference type="RefSeq" id="WP_100704961.1">
    <property type="nucleotide sequence ID" value="NZ_NPDL01000004.1"/>
</dbReference>
<comment type="caution">
    <text evidence="1">The sequence shown here is derived from an EMBL/GenBank/DDBJ whole genome shotgun (WGS) entry which is preliminary data.</text>
</comment>
<sequence>MKSRPSFEKIKTVSEFESHYWYREELQEICLNLKISSKGAKAELEERLRSYITLGREKFLKKESSSKTPISVRRKTKSEKEITLKSKIIPEGIRFDSKFREFCREYYDLKKFSFTKAMAEAVRDAEKVGNLKLSVQDLLKIYENPPKEERPDDRVLRWNRFVKDFHSDPKTSPLKNKLNIAAFLWGKVRDRVGSKKFDPSLLEEFAKDIRILEAKGNK</sequence>
<keyword evidence="2" id="KW-1185">Reference proteome</keyword>
<organism evidence="1 2">
    <name type="scientific">Leptospira hartskeerlii</name>
    <dbReference type="NCBI Taxonomy" id="2023177"/>
    <lineage>
        <taxon>Bacteria</taxon>
        <taxon>Pseudomonadati</taxon>
        <taxon>Spirochaetota</taxon>
        <taxon>Spirochaetia</taxon>
        <taxon>Leptospirales</taxon>
        <taxon>Leptospiraceae</taxon>
        <taxon>Leptospira</taxon>
    </lineage>
</organism>
<accession>A0A2M9XHU3</accession>
<reference evidence="1 2" key="1">
    <citation type="submission" date="2017-07" db="EMBL/GenBank/DDBJ databases">
        <title>Leptospira spp. isolated from tropical soils.</title>
        <authorList>
            <person name="Thibeaux R."/>
            <person name="Iraola G."/>
            <person name="Ferres I."/>
            <person name="Bierque E."/>
            <person name="Girault D."/>
            <person name="Soupe-Gilbert M.-E."/>
            <person name="Picardeau M."/>
            <person name="Goarant C."/>
        </authorList>
    </citation>
    <scope>NUCLEOTIDE SEQUENCE [LARGE SCALE GENOMIC DNA]</scope>
    <source>
        <strain evidence="1 2">MCA1-C-A1</strain>
    </source>
</reference>
<dbReference type="EMBL" id="NPDN01000001">
    <property type="protein sequence ID" value="PJZ27214.1"/>
    <property type="molecule type" value="Genomic_DNA"/>
</dbReference>
<evidence type="ECO:0000313" key="2">
    <source>
        <dbReference type="Proteomes" id="UP000232196"/>
    </source>
</evidence>
<dbReference type="OrthoDB" id="9778090at2"/>